<dbReference type="Gene3D" id="3.80.10.10">
    <property type="entry name" value="Ribonuclease Inhibitor"/>
    <property type="match status" value="1"/>
</dbReference>
<dbReference type="PANTHER" id="PTHR15140:SF39">
    <property type="entry name" value="LATE BLIGHT RESISTANCE PROTEIN HOMOLOG R1B-14"/>
    <property type="match status" value="1"/>
</dbReference>
<evidence type="ECO:0000313" key="2">
    <source>
        <dbReference type="Proteomes" id="UP001161247"/>
    </source>
</evidence>
<dbReference type="EMBL" id="OX459124">
    <property type="protein sequence ID" value="CAI9111952.1"/>
    <property type="molecule type" value="Genomic_DNA"/>
</dbReference>
<name>A0AAV1DY15_OLDCO</name>
<dbReference type="SUPFAM" id="SSF52058">
    <property type="entry name" value="L domain-like"/>
    <property type="match status" value="1"/>
</dbReference>
<evidence type="ECO:0000313" key="1">
    <source>
        <dbReference type="EMBL" id="CAI9111952.1"/>
    </source>
</evidence>
<dbReference type="PANTHER" id="PTHR15140">
    <property type="entry name" value="TUBULIN-SPECIFIC CHAPERONE E"/>
    <property type="match status" value="1"/>
</dbReference>
<reference evidence="1" key="1">
    <citation type="submission" date="2023-03" db="EMBL/GenBank/DDBJ databases">
        <authorList>
            <person name="Julca I."/>
        </authorList>
    </citation>
    <scope>NUCLEOTIDE SEQUENCE</scope>
</reference>
<sequence>MEELLRRLPGLRKLKINLQNTCEFPKLSIRSHLEAVTISPNFNKLYKIVKYEFRAFDFPSSLRKLTLDGLQVKWSLISVIGQLPNLEVLKLN</sequence>
<gene>
    <name evidence="1" type="ORF">OLC1_LOCUS19233</name>
</gene>
<dbReference type="AlphaFoldDB" id="A0AAV1DY15"/>
<accession>A0AAV1DY15</accession>
<organism evidence="1 2">
    <name type="scientific">Oldenlandia corymbosa var. corymbosa</name>
    <dbReference type="NCBI Taxonomy" id="529605"/>
    <lineage>
        <taxon>Eukaryota</taxon>
        <taxon>Viridiplantae</taxon>
        <taxon>Streptophyta</taxon>
        <taxon>Embryophyta</taxon>
        <taxon>Tracheophyta</taxon>
        <taxon>Spermatophyta</taxon>
        <taxon>Magnoliopsida</taxon>
        <taxon>eudicotyledons</taxon>
        <taxon>Gunneridae</taxon>
        <taxon>Pentapetalae</taxon>
        <taxon>asterids</taxon>
        <taxon>lamiids</taxon>
        <taxon>Gentianales</taxon>
        <taxon>Rubiaceae</taxon>
        <taxon>Rubioideae</taxon>
        <taxon>Spermacoceae</taxon>
        <taxon>Hedyotis-Oldenlandia complex</taxon>
        <taxon>Oldenlandia</taxon>
    </lineage>
</organism>
<dbReference type="InterPro" id="IPR032675">
    <property type="entry name" value="LRR_dom_sf"/>
</dbReference>
<protein>
    <submittedName>
        <fullName evidence="1">OLC1v1012303C1</fullName>
    </submittedName>
</protein>
<dbReference type="Proteomes" id="UP001161247">
    <property type="component" value="Chromosome 7"/>
</dbReference>
<keyword evidence="2" id="KW-1185">Reference proteome</keyword>
<proteinExistence type="predicted"/>